<dbReference type="AlphaFoldDB" id="A0A1T5FS56"/>
<dbReference type="EMBL" id="FUYM01000010">
    <property type="protein sequence ID" value="SKB99003.1"/>
    <property type="molecule type" value="Genomic_DNA"/>
</dbReference>
<dbReference type="Pfam" id="PF04909">
    <property type="entry name" value="Amidohydro_2"/>
    <property type="match status" value="1"/>
</dbReference>
<dbReference type="Proteomes" id="UP000189818">
    <property type="component" value="Unassembled WGS sequence"/>
</dbReference>
<keyword evidence="3" id="KW-1185">Reference proteome</keyword>
<keyword evidence="2" id="KW-0378">Hydrolase</keyword>
<dbReference type="PANTHER" id="PTHR35563:SF2">
    <property type="entry name" value="BARREL METAL-DEPENDENT HYDROLASE, PUTATIVE (AFU_ORTHOLOGUE AFUA_1G16240)-RELATED"/>
    <property type="match status" value="1"/>
</dbReference>
<dbReference type="GO" id="GO:0016787">
    <property type="term" value="F:hydrolase activity"/>
    <property type="evidence" value="ECO:0007669"/>
    <property type="project" value="UniProtKB-KW"/>
</dbReference>
<evidence type="ECO:0000313" key="2">
    <source>
        <dbReference type="EMBL" id="SKB99003.1"/>
    </source>
</evidence>
<proteinExistence type="predicted"/>
<dbReference type="STRING" id="439228.SAMN06295920_110174"/>
<reference evidence="3" key="1">
    <citation type="submission" date="2017-02" db="EMBL/GenBank/DDBJ databases">
        <authorList>
            <person name="Varghese N."/>
            <person name="Submissions S."/>
        </authorList>
    </citation>
    <scope>NUCLEOTIDE SEQUENCE [LARGE SCALE GENOMIC DNA]</scope>
    <source>
        <strain evidence="3">UM2</strain>
    </source>
</reference>
<evidence type="ECO:0000313" key="3">
    <source>
        <dbReference type="Proteomes" id="UP000189818"/>
    </source>
</evidence>
<name>A0A1T5FS56_9SPHN</name>
<dbReference type="InterPro" id="IPR032466">
    <property type="entry name" value="Metal_Hydrolase"/>
</dbReference>
<protein>
    <submittedName>
        <fullName evidence="2">Predicted metal-dependent hydrolase, TIM-barrel fold</fullName>
    </submittedName>
</protein>
<organism evidence="2 3">
    <name type="scientific">Rhizorhabdus histidinilytica</name>
    <dbReference type="NCBI Taxonomy" id="439228"/>
    <lineage>
        <taxon>Bacteria</taxon>
        <taxon>Pseudomonadati</taxon>
        <taxon>Pseudomonadota</taxon>
        <taxon>Alphaproteobacteria</taxon>
        <taxon>Sphingomonadales</taxon>
        <taxon>Sphingomonadaceae</taxon>
        <taxon>Rhizorhabdus</taxon>
    </lineage>
</organism>
<dbReference type="InterPro" id="IPR052358">
    <property type="entry name" value="Aro_Compnd_Degr_Hydrolases"/>
</dbReference>
<dbReference type="Gene3D" id="3.20.20.140">
    <property type="entry name" value="Metal-dependent hydrolases"/>
    <property type="match status" value="1"/>
</dbReference>
<dbReference type="RefSeq" id="WP_235862741.1">
    <property type="nucleotide sequence ID" value="NZ_FUYM01000010.1"/>
</dbReference>
<gene>
    <name evidence="2" type="ORF">SAMN06295920_110174</name>
</gene>
<sequence>MTDTLHPSPPAVPLPDLACDAHAHVLGPYDRFPLAEDRSYTPPEATAAMHANMLDAVGFARGVFVQPTAYGDDNGCLIDAIAQAPRARAGIGVAEPEADIGHLAGLAAAGVRGLRFVEMLSQRYGGRPKGSCGFAELYAMAPRLREAGLHAQLFSKTETFAEHMPRLLDTGLPLVLDHMATVGKSAGGVDDPSFQTLLALLREGRIWVKLTVVRRSTEAPDYPDARAFHDALVDANPDRLLWGTDWPFVNMPHKPDIGRLIDLLDSWTADETIRRKIFVDNPAALYRFG</sequence>
<dbReference type="PANTHER" id="PTHR35563">
    <property type="entry name" value="BARREL METAL-DEPENDENT HYDROLASE, PUTATIVE (AFU_ORTHOLOGUE AFUA_1G16240)-RELATED"/>
    <property type="match status" value="1"/>
</dbReference>
<evidence type="ECO:0000259" key="1">
    <source>
        <dbReference type="Pfam" id="PF04909"/>
    </source>
</evidence>
<feature type="domain" description="Amidohydrolase-related" evidence="1">
    <location>
        <begin position="19"/>
        <end position="288"/>
    </location>
</feature>
<accession>A0A1T5FS56</accession>
<dbReference type="SUPFAM" id="SSF51556">
    <property type="entry name" value="Metallo-dependent hydrolases"/>
    <property type="match status" value="1"/>
</dbReference>
<dbReference type="InterPro" id="IPR006680">
    <property type="entry name" value="Amidohydro-rel"/>
</dbReference>